<dbReference type="InterPro" id="IPR003018">
    <property type="entry name" value="GAF"/>
</dbReference>
<dbReference type="Gene3D" id="3.30.450.20">
    <property type="entry name" value="PAS domain"/>
    <property type="match status" value="1"/>
</dbReference>
<dbReference type="InterPro" id="IPR036457">
    <property type="entry name" value="PPM-type-like_dom_sf"/>
</dbReference>
<dbReference type="InterPro" id="IPR052016">
    <property type="entry name" value="Bact_Sigma-Reg"/>
</dbReference>
<dbReference type="Pfam" id="PF13581">
    <property type="entry name" value="HATPase_c_2"/>
    <property type="match status" value="1"/>
</dbReference>
<organism evidence="3 4">
    <name type="scientific">Streptomyces neyagawaensis</name>
    <dbReference type="NCBI Taxonomy" id="42238"/>
    <lineage>
        <taxon>Bacteria</taxon>
        <taxon>Bacillati</taxon>
        <taxon>Actinomycetota</taxon>
        <taxon>Actinomycetes</taxon>
        <taxon>Kitasatosporales</taxon>
        <taxon>Streptomycetaceae</taxon>
        <taxon>Streptomyces</taxon>
    </lineage>
</organism>
<evidence type="ECO:0000313" key="4">
    <source>
        <dbReference type="Proteomes" id="UP001551189"/>
    </source>
</evidence>
<dbReference type="InterPro" id="IPR029016">
    <property type="entry name" value="GAF-like_dom_sf"/>
</dbReference>
<evidence type="ECO:0000313" key="3">
    <source>
        <dbReference type="EMBL" id="MEU6802626.1"/>
    </source>
</evidence>
<sequence>MHRFDEPPDRRTRQPGQEEAFLVTAVPSESQTPSDDVLMRWMFEQQSLALGFYDREGRALRGNAAIRRASGFPDGAVRGLRLTEFLQGAVFEELERRILRVGETGETEYTEVFGLLPSEPKAHAWAVDVFPLKDANGQVRAVGLSATDYSEQYNSRRRLALLSEARTRIGASLDVYGTAQELVDVAVSRFADFVSVDLVDGVFRGELPPSGPPAAPAVLRRAAQGGSRRLPAEAALDVGGIHTHPQSSPLARCLATGRAELYDIEDPAIIRWLGEDPAHAAHVRCFGAHSVVAVPVRAHDVTLGAVLFVRYATFNEPFEPHDLTVTEDLVARVAVCLDNARRFTRERGIAMALQRSLLPRGPTIHPAVETASRYCPAGGSAGAGGDWFDVIPLPGARVGLVVGDVVGHGISASATMGRLRTAVRTLADIDLPPDELLTHLDDIVTHAGPTYDAEDADSTDVIPGEVGATCLYAVYDPVSGTCSLARAGHPAPILIHPDGTTRVVDLPAGPPLGLGSLPFEATELDMPEEGLLALFTDGLIEGRDHDIDEGMRSLCQALARPAPSLEAVCDSVLDEMHPDPDADDVALLVVRARGLGEENMASWDLPRDPAVVAEARRCACDRLTAWGLDEAAFVTELIVSELVTNAIRYAAGPIRLRLLKNQTLTCEVSDSSSTSPHLRRARVSDEGGRGLLLVAQLTERWGTRYTPVGKTIWAEQNLQQY</sequence>
<comment type="caution">
    <text evidence="3">The sequence shown here is derived from an EMBL/GenBank/DDBJ whole genome shotgun (WGS) entry which is preliminary data.</text>
</comment>
<dbReference type="Pfam" id="PF07228">
    <property type="entry name" value="SpoIIE"/>
    <property type="match status" value="1"/>
</dbReference>
<gene>
    <name evidence="3" type="ORF">ABZ931_16665</name>
</gene>
<dbReference type="SUPFAM" id="SSF55785">
    <property type="entry name" value="PYP-like sensor domain (PAS domain)"/>
    <property type="match status" value="1"/>
</dbReference>
<dbReference type="RefSeq" id="WP_359696156.1">
    <property type="nucleotide sequence ID" value="NZ_JBEYXT010000065.1"/>
</dbReference>
<name>A0ABV3B0H4_9ACTN</name>
<reference evidence="3 4" key="1">
    <citation type="submission" date="2024-06" db="EMBL/GenBank/DDBJ databases">
        <title>The Natural Products Discovery Center: Release of the First 8490 Sequenced Strains for Exploring Actinobacteria Biosynthetic Diversity.</title>
        <authorList>
            <person name="Kalkreuter E."/>
            <person name="Kautsar S.A."/>
            <person name="Yang D."/>
            <person name="Bader C.D."/>
            <person name="Teijaro C.N."/>
            <person name="Fluegel L."/>
            <person name="Davis C.M."/>
            <person name="Simpson J.R."/>
            <person name="Lauterbach L."/>
            <person name="Steele A.D."/>
            <person name="Gui C."/>
            <person name="Meng S."/>
            <person name="Li G."/>
            <person name="Viehrig K."/>
            <person name="Ye F."/>
            <person name="Su P."/>
            <person name="Kiefer A.F."/>
            <person name="Nichols A."/>
            <person name="Cepeda A.J."/>
            <person name="Yan W."/>
            <person name="Fan B."/>
            <person name="Jiang Y."/>
            <person name="Adhikari A."/>
            <person name="Zheng C.-J."/>
            <person name="Schuster L."/>
            <person name="Cowan T.M."/>
            <person name="Smanski M.J."/>
            <person name="Chevrette M.G."/>
            <person name="De Carvalho L.P.S."/>
            <person name="Shen B."/>
        </authorList>
    </citation>
    <scope>NUCLEOTIDE SEQUENCE [LARGE SCALE GENOMIC DNA]</scope>
    <source>
        <strain evidence="3 4">NPDC046851</strain>
    </source>
</reference>
<dbReference type="SUPFAM" id="SSF55781">
    <property type="entry name" value="GAF domain-like"/>
    <property type="match status" value="1"/>
</dbReference>
<dbReference type="InterPro" id="IPR001932">
    <property type="entry name" value="PPM-type_phosphatase-like_dom"/>
</dbReference>
<evidence type="ECO:0000256" key="1">
    <source>
        <dbReference type="ARBA" id="ARBA00022801"/>
    </source>
</evidence>
<dbReference type="SUPFAM" id="SSF55874">
    <property type="entry name" value="ATPase domain of HSP90 chaperone/DNA topoisomerase II/histidine kinase"/>
    <property type="match status" value="1"/>
</dbReference>
<protein>
    <submittedName>
        <fullName evidence="3">SpoIIE family protein phosphatase</fullName>
    </submittedName>
</protein>
<dbReference type="Gene3D" id="3.30.450.40">
    <property type="match status" value="1"/>
</dbReference>
<dbReference type="InterPro" id="IPR036890">
    <property type="entry name" value="HATPase_C_sf"/>
</dbReference>
<dbReference type="PANTHER" id="PTHR43156">
    <property type="entry name" value="STAGE II SPORULATION PROTEIN E-RELATED"/>
    <property type="match status" value="1"/>
</dbReference>
<dbReference type="PANTHER" id="PTHR43156:SF2">
    <property type="entry name" value="STAGE II SPORULATION PROTEIN E"/>
    <property type="match status" value="1"/>
</dbReference>
<dbReference type="CDD" id="cd16936">
    <property type="entry name" value="HATPase_RsbW-like"/>
    <property type="match status" value="1"/>
</dbReference>
<dbReference type="Pfam" id="PF01590">
    <property type="entry name" value="GAF"/>
    <property type="match status" value="1"/>
</dbReference>
<dbReference type="Gene3D" id="3.30.565.10">
    <property type="entry name" value="Histidine kinase-like ATPase, C-terminal domain"/>
    <property type="match status" value="1"/>
</dbReference>
<dbReference type="Pfam" id="PF08448">
    <property type="entry name" value="PAS_4"/>
    <property type="match status" value="1"/>
</dbReference>
<dbReference type="Proteomes" id="UP001551189">
    <property type="component" value="Unassembled WGS sequence"/>
</dbReference>
<feature type="domain" description="PPM-type phosphatase" evidence="2">
    <location>
        <begin position="368"/>
        <end position="592"/>
    </location>
</feature>
<dbReference type="Gene3D" id="3.60.40.10">
    <property type="entry name" value="PPM-type phosphatase domain"/>
    <property type="match status" value="1"/>
</dbReference>
<dbReference type="SMART" id="SM00331">
    <property type="entry name" value="PP2C_SIG"/>
    <property type="match status" value="1"/>
</dbReference>
<dbReference type="InterPro" id="IPR035965">
    <property type="entry name" value="PAS-like_dom_sf"/>
</dbReference>
<dbReference type="EMBL" id="JBEYXT010000065">
    <property type="protein sequence ID" value="MEU6802626.1"/>
    <property type="molecule type" value="Genomic_DNA"/>
</dbReference>
<accession>A0ABV3B0H4</accession>
<dbReference type="SUPFAM" id="SSF81606">
    <property type="entry name" value="PP2C-like"/>
    <property type="match status" value="1"/>
</dbReference>
<keyword evidence="1" id="KW-0378">Hydrolase</keyword>
<dbReference type="InterPro" id="IPR013656">
    <property type="entry name" value="PAS_4"/>
</dbReference>
<proteinExistence type="predicted"/>
<evidence type="ECO:0000259" key="2">
    <source>
        <dbReference type="SMART" id="SM00331"/>
    </source>
</evidence>
<keyword evidence="4" id="KW-1185">Reference proteome</keyword>
<dbReference type="InterPro" id="IPR003594">
    <property type="entry name" value="HATPase_dom"/>
</dbReference>